<evidence type="ECO:0000256" key="2">
    <source>
        <dbReference type="ARBA" id="ARBA00022578"/>
    </source>
</evidence>
<dbReference type="InterPro" id="IPR001959">
    <property type="entry name" value="Transposase"/>
</dbReference>
<evidence type="ECO:0000259" key="5">
    <source>
        <dbReference type="Pfam" id="PF01385"/>
    </source>
</evidence>
<evidence type="ECO:0000313" key="8">
    <source>
        <dbReference type="EMBL" id="KQB33885.1"/>
    </source>
</evidence>
<organism evidence="7 10">
    <name type="scientific">Acidiplasma aeolicum</name>
    <dbReference type="NCBI Taxonomy" id="507754"/>
    <lineage>
        <taxon>Archaea</taxon>
        <taxon>Methanobacteriati</taxon>
        <taxon>Thermoplasmatota</taxon>
        <taxon>Thermoplasmata</taxon>
        <taxon>Thermoplasmatales</taxon>
        <taxon>Ferroplasmaceae</taxon>
        <taxon>Acidiplasma</taxon>
    </lineage>
</organism>
<dbReference type="NCBIfam" id="NF040570">
    <property type="entry name" value="guided_TnpB"/>
    <property type="match status" value="1"/>
</dbReference>
<accession>A0A0N8PQF2</accession>
<proteinExistence type="inferred from homology"/>
<dbReference type="Pfam" id="PF01385">
    <property type="entry name" value="OrfB_IS605"/>
    <property type="match status" value="1"/>
</dbReference>
<dbReference type="NCBIfam" id="TIGR01766">
    <property type="entry name" value="IS200/IS605 family accessory protein TnpB-like domain"/>
    <property type="match status" value="1"/>
</dbReference>
<evidence type="ECO:0000313" key="9">
    <source>
        <dbReference type="Proteomes" id="UP000050320"/>
    </source>
</evidence>
<dbReference type="PATRIC" id="fig|507754.4.peg.1489"/>
<evidence type="ECO:0000256" key="3">
    <source>
        <dbReference type="ARBA" id="ARBA00023125"/>
    </source>
</evidence>
<reference evidence="7 10" key="1">
    <citation type="submission" date="2015-09" db="EMBL/GenBank/DDBJ databases">
        <title>Draft genome sequence of Acidiplasma aeolicum DSM 18409.</title>
        <authorList>
            <person name="Hemp J."/>
        </authorList>
    </citation>
    <scope>NUCLEOTIDE SEQUENCE [LARGE SCALE GENOMIC DNA]</scope>
    <source>
        <strain evidence="7 10">V</strain>
    </source>
</reference>
<protein>
    <submittedName>
        <fullName evidence="7">Transposase</fullName>
    </submittedName>
</protein>
<comment type="similarity">
    <text evidence="1">In the C-terminal section; belongs to the transposase 35 family.</text>
</comment>
<dbReference type="AlphaFoldDB" id="A0A0N8PQF2"/>
<feature type="domain" description="Probable transposase IS891/IS1136/IS1341" evidence="5">
    <location>
        <begin position="180"/>
        <end position="288"/>
    </location>
</feature>
<dbReference type="RefSeq" id="WP_054964030.1">
    <property type="nucleotide sequence ID" value="NZ_LJCQ01000155.1"/>
</dbReference>
<evidence type="ECO:0000313" key="10">
    <source>
        <dbReference type="Proteomes" id="UP000050515"/>
    </source>
</evidence>
<dbReference type="InterPro" id="IPR010095">
    <property type="entry name" value="Cas12f1-like_TNB"/>
</dbReference>
<keyword evidence="4" id="KW-0233">DNA recombination</keyword>
<feature type="domain" description="Cas12f1-like TNB" evidence="6">
    <location>
        <begin position="308"/>
        <end position="379"/>
    </location>
</feature>
<dbReference type="GO" id="GO:0032196">
    <property type="term" value="P:transposition"/>
    <property type="evidence" value="ECO:0007669"/>
    <property type="project" value="UniProtKB-KW"/>
</dbReference>
<dbReference type="Proteomes" id="UP000050515">
    <property type="component" value="Unassembled WGS sequence"/>
</dbReference>
<sequence>MKIIRTEQIFILDNGIISYMCYKSKNLFNQANYILRNQFFNKERLSSYKELVNEFSMPSEIDEYNNFQKLPAQTAQWTIKKVKESWSSFFRALKAYKKHPELFNGIPRPPKYKYKDGEFMLIFTNQQCSIVDGILKFPKIMNLELKTRLENVDLREVRIIPLGTGYNVEIVYSKEISDFNEVSANRILGIDVGVRNTITIGNSISEKGIAVKGGVLKSINQYFNKKLSRLKSINDKQRKNHENTKRINKLYMNRNRKIKDVMHKLSDAVIKYAINNKIDTIVIGHNNRWKQSAEMGKKNNQNFVQISFNTLINQIYYKGQEHGINVIIQEESYTSKCSFLDNESIEKHDNYLGKRISRGIFKSLNGTLIHADLNASYNIIKKAIPEAFANGIEGIGLYPGSLSIPKFIDMITSKGVC</sequence>
<keyword evidence="2" id="KW-0815">Transposition</keyword>
<gene>
    <name evidence="8" type="ORF">AOG54_06250</name>
    <name evidence="7" type="ORF">SE19_03165</name>
</gene>
<evidence type="ECO:0000256" key="1">
    <source>
        <dbReference type="ARBA" id="ARBA00008761"/>
    </source>
</evidence>
<dbReference type="EMBL" id="LKBG01000270">
    <property type="protein sequence ID" value="KQB33885.1"/>
    <property type="molecule type" value="Genomic_DNA"/>
</dbReference>
<name>A0A0N8PQF2_9ARCH</name>
<comment type="caution">
    <text evidence="7">The sequence shown here is derived from an EMBL/GenBank/DDBJ whole genome shotgun (WGS) entry which is preliminary data.</text>
</comment>
<dbReference type="OrthoDB" id="142001at2157"/>
<evidence type="ECO:0000256" key="4">
    <source>
        <dbReference type="ARBA" id="ARBA00023172"/>
    </source>
</evidence>
<evidence type="ECO:0000313" key="7">
    <source>
        <dbReference type="EMBL" id="KPV46957.1"/>
    </source>
</evidence>
<dbReference type="EMBL" id="LJCQ01000155">
    <property type="protein sequence ID" value="KPV46957.1"/>
    <property type="molecule type" value="Genomic_DNA"/>
</dbReference>
<dbReference type="GO" id="GO:0003677">
    <property type="term" value="F:DNA binding"/>
    <property type="evidence" value="ECO:0007669"/>
    <property type="project" value="UniProtKB-KW"/>
</dbReference>
<reference evidence="8 9" key="2">
    <citation type="submission" date="2015-09" db="EMBL/GenBank/DDBJ databases">
        <title>Heavy metals and arsenic resistance mechanisms in polyextremophilic archaea of the family Ferroplasmaceae.</title>
        <authorList>
            <person name="Bulaev A.G."/>
            <person name="Kanygina A.V."/>
        </authorList>
    </citation>
    <scope>NUCLEOTIDE SEQUENCE [LARGE SCALE GENOMIC DNA]</scope>
    <source>
        <strain evidence="8 9">VT</strain>
    </source>
</reference>
<dbReference type="Pfam" id="PF07282">
    <property type="entry name" value="Cas12f1-like_TNB"/>
    <property type="match status" value="1"/>
</dbReference>
<keyword evidence="9" id="KW-1185">Reference proteome</keyword>
<dbReference type="Proteomes" id="UP000050320">
    <property type="component" value="Unassembled WGS sequence"/>
</dbReference>
<dbReference type="GO" id="GO:0006310">
    <property type="term" value="P:DNA recombination"/>
    <property type="evidence" value="ECO:0007669"/>
    <property type="project" value="UniProtKB-KW"/>
</dbReference>
<evidence type="ECO:0000259" key="6">
    <source>
        <dbReference type="Pfam" id="PF07282"/>
    </source>
</evidence>
<keyword evidence="3" id="KW-0238">DNA-binding</keyword>